<protein>
    <submittedName>
        <fullName evidence="1">Uncharacterized protein</fullName>
    </submittedName>
</protein>
<reference evidence="2" key="1">
    <citation type="submission" date="2016-11" db="EMBL/GenBank/DDBJ databases">
        <authorList>
            <person name="Varghese N."/>
            <person name="Submissions S."/>
        </authorList>
    </citation>
    <scope>NUCLEOTIDE SEQUENCE [LARGE SCALE GENOMIC DNA]</scope>
    <source>
        <strain evidence="2">DSM 17957</strain>
    </source>
</reference>
<dbReference type="EMBL" id="FQZV01000062">
    <property type="protein sequence ID" value="SHK01031.1"/>
    <property type="molecule type" value="Genomic_DNA"/>
</dbReference>
<name>A0A1M6NZD7_9FIRM</name>
<sequence>MFIASQKMKTENRFVLTVDNFFKKLSIGSIPKEANAYKEKGVPCV</sequence>
<dbReference type="AlphaFoldDB" id="A0A1M6NZD7"/>
<accession>A0A1M6NZD7</accession>
<gene>
    <name evidence="1" type="ORF">SAMN02745975_03444</name>
</gene>
<proteinExistence type="predicted"/>
<evidence type="ECO:0000313" key="2">
    <source>
        <dbReference type="Proteomes" id="UP000184536"/>
    </source>
</evidence>
<organism evidence="1 2">
    <name type="scientific">Geosporobacter subterraneus DSM 17957</name>
    <dbReference type="NCBI Taxonomy" id="1121919"/>
    <lineage>
        <taxon>Bacteria</taxon>
        <taxon>Bacillati</taxon>
        <taxon>Bacillota</taxon>
        <taxon>Clostridia</taxon>
        <taxon>Peptostreptococcales</taxon>
        <taxon>Thermotaleaceae</taxon>
        <taxon>Geosporobacter</taxon>
    </lineage>
</organism>
<keyword evidence="2" id="KW-1185">Reference proteome</keyword>
<evidence type="ECO:0000313" key="1">
    <source>
        <dbReference type="EMBL" id="SHK01031.1"/>
    </source>
</evidence>
<dbReference type="Proteomes" id="UP000184536">
    <property type="component" value="Unassembled WGS sequence"/>
</dbReference>
<dbReference type="STRING" id="1121919.SAMN02745975_03444"/>